<reference evidence="15 16" key="1">
    <citation type="journal article" date="2019" name="Int. J. Syst. Evol. Microbiol.">
        <title>Rufibacter sediminis sp. nov., isolated from freshwater lake sediment.</title>
        <authorList>
            <person name="Qu J.H."/>
            <person name="Zhang L.J."/>
            <person name="Fu Y.H."/>
            <person name="Li H.F."/>
        </authorList>
    </citation>
    <scope>NUCLEOTIDE SEQUENCE [LARGE SCALE GENOMIC DNA]</scope>
    <source>
        <strain evidence="15 16">H-1</strain>
    </source>
</reference>
<keyword evidence="8 12" id="KW-0547">Nucleotide-binding</keyword>
<keyword evidence="7 12" id="KW-0791">Threonine biosynthesis</keyword>
<dbReference type="HAMAP" id="MF_00384">
    <property type="entry name" value="Homoser_kinase"/>
    <property type="match status" value="1"/>
</dbReference>
<evidence type="ECO:0000259" key="14">
    <source>
        <dbReference type="Pfam" id="PF08544"/>
    </source>
</evidence>
<dbReference type="InterPro" id="IPR036554">
    <property type="entry name" value="GHMP_kinase_C_sf"/>
</dbReference>
<protein>
    <recommendedName>
        <fullName evidence="4 12">Homoserine kinase</fullName>
        <shortName evidence="12">HK</shortName>
        <shortName evidence="12">HSK</shortName>
        <ecNumber evidence="3 12">2.7.1.39</ecNumber>
    </recommendedName>
</protein>
<evidence type="ECO:0000256" key="11">
    <source>
        <dbReference type="ARBA" id="ARBA00049375"/>
    </source>
</evidence>
<evidence type="ECO:0000256" key="2">
    <source>
        <dbReference type="ARBA" id="ARBA00007370"/>
    </source>
</evidence>
<dbReference type="Gene3D" id="3.30.230.10">
    <property type="match status" value="1"/>
</dbReference>
<comment type="caution">
    <text evidence="15">The sequence shown here is derived from an EMBL/GenBank/DDBJ whole genome shotgun (WGS) entry which is preliminary data.</text>
</comment>
<dbReference type="PANTHER" id="PTHR20861:SF1">
    <property type="entry name" value="HOMOSERINE KINASE"/>
    <property type="match status" value="1"/>
</dbReference>
<evidence type="ECO:0000256" key="3">
    <source>
        <dbReference type="ARBA" id="ARBA00012078"/>
    </source>
</evidence>
<dbReference type="EC" id="2.7.1.39" evidence="3 12"/>
<dbReference type="NCBIfam" id="TIGR00191">
    <property type="entry name" value="thrB"/>
    <property type="match status" value="1"/>
</dbReference>
<comment type="subcellular location">
    <subcellularLocation>
        <location evidence="12">Cytoplasm</location>
    </subcellularLocation>
</comment>
<evidence type="ECO:0000256" key="7">
    <source>
        <dbReference type="ARBA" id="ARBA00022697"/>
    </source>
</evidence>
<evidence type="ECO:0000256" key="10">
    <source>
        <dbReference type="ARBA" id="ARBA00022840"/>
    </source>
</evidence>
<evidence type="ECO:0000259" key="13">
    <source>
        <dbReference type="Pfam" id="PF00288"/>
    </source>
</evidence>
<comment type="pathway">
    <text evidence="1 12">Amino-acid biosynthesis; L-threonine biosynthesis; L-threonine from L-aspartate: step 4/5.</text>
</comment>
<evidence type="ECO:0000256" key="1">
    <source>
        <dbReference type="ARBA" id="ARBA00005015"/>
    </source>
</evidence>
<dbReference type="PANTHER" id="PTHR20861">
    <property type="entry name" value="HOMOSERINE/4-DIPHOSPHOCYTIDYL-2-C-METHYL-D-ERYTHRITOL KINASE"/>
    <property type="match status" value="1"/>
</dbReference>
<keyword evidence="10 12" id="KW-0067">ATP-binding</keyword>
<dbReference type="SUPFAM" id="SSF55060">
    <property type="entry name" value="GHMP Kinase, C-terminal domain"/>
    <property type="match status" value="1"/>
</dbReference>
<evidence type="ECO:0000256" key="5">
    <source>
        <dbReference type="ARBA" id="ARBA00022605"/>
    </source>
</evidence>
<dbReference type="InterPro" id="IPR000870">
    <property type="entry name" value="Homoserine_kinase"/>
</dbReference>
<feature type="domain" description="GHMP kinase N-terminal" evidence="13">
    <location>
        <begin position="66"/>
        <end position="151"/>
    </location>
</feature>
<proteinExistence type="inferred from homology"/>
<evidence type="ECO:0000313" key="16">
    <source>
        <dbReference type="Proteomes" id="UP000659698"/>
    </source>
</evidence>
<dbReference type="NCBIfam" id="NF002288">
    <property type="entry name" value="PRK01212.1-4"/>
    <property type="match status" value="1"/>
</dbReference>
<dbReference type="InterPro" id="IPR014721">
    <property type="entry name" value="Ribsml_uS5_D2-typ_fold_subgr"/>
</dbReference>
<comment type="similarity">
    <text evidence="2 12">Belongs to the GHMP kinase family. Homoserine kinase subfamily.</text>
</comment>
<dbReference type="Proteomes" id="UP000659698">
    <property type="component" value="Unassembled WGS sequence"/>
</dbReference>
<gene>
    <name evidence="12" type="primary">thrB</name>
    <name evidence="15" type="ORF">H7U12_11385</name>
</gene>
<dbReference type="PROSITE" id="PS00627">
    <property type="entry name" value="GHMP_KINASES_ATP"/>
    <property type="match status" value="1"/>
</dbReference>
<keyword evidence="6 12" id="KW-0808">Transferase</keyword>
<dbReference type="SUPFAM" id="SSF54211">
    <property type="entry name" value="Ribosomal protein S5 domain 2-like"/>
    <property type="match status" value="1"/>
</dbReference>
<dbReference type="GO" id="GO:0004413">
    <property type="term" value="F:homoserine kinase activity"/>
    <property type="evidence" value="ECO:0007669"/>
    <property type="project" value="UniProtKB-EC"/>
</dbReference>
<organism evidence="15 16">
    <name type="scientific">Rufibacter sediminis</name>
    <dbReference type="NCBI Taxonomy" id="2762756"/>
    <lineage>
        <taxon>Bacteria</taxon>
        <taxon>Pseudomonadati</taxon>
        <taxon>Bacteroidota</taxon>
        <taxon>Cytophagia</taxon>
        <taxon>Cytophagales</taxon>
        <taxon>Hymenobacteraceae</taxon>
        <taxon>Rufibacter</taxon>
    </lineage>
</organism>
<keyword evidence="5 12" id="KW-0028">Amino-acid biosynthesis</keyword>
<accession>A0ABR6VSZ8</accession>
<keyword evidence="9 12" id="KW-0418">Kinase</keyword>
<dbReference type="PIRSF" id="PIRSF000676">
    <property type="entry name" value="Homoser_kin"/>
    <property type="match status" value="1"/>
</dbReference>
<name>A0ABR6VSZ8_9BACT</name>
<evidence type="ECO:0000256" key="6">
    <source>
        <dbReference type="ARBA" id="ARBA00022679"/>
    </source>
</evidence>
<evidence type="ECO:0000313" key="15">
    <source>
        <dbReference type="EMBL" id="MBC3540284.1"/>
    </source>
</evidence>
<dbReference type="InterPro" id="IPR006204">
    <property type="entry name" value="GHMP_kinase_N_dom"/>
</dbReference>
<dbReference type="Gene3D" id="3.30.70.890">
    <property type="entry name" value="GHMP kinase, C-terminal domain"/>
    <property type="match status" value="1"/>
</dbReference>
<feature type="domain" description="GHMP kinase C-terminal" evidence="14">
    <location>
        <begin position="212"/>
        <end position="289"/>
    </location>
</feature>
<feature type="binding site" evidence="12">
    <location>
        <begin position="92"/>
        <end position="102"/>
    </location>
    <ligand>
        <name>ATP</name>
        <dbReference type="ChEBI" id="CHEBI:30616"/>
    </ligand>
</feature>
<dbReference type="InterPro" id="IPR013750">
    <property type="entry name" value="GHMP_kinase_C_dom"/>
</dbReference>
<keyword evidence="16" id="KW-1185">Reference proteome</keyword>
<evidence type="ECO:0000256" key="12">
    <source>
        <dbReference type="HAMAP-Rule" id="MF_00384"/>
    </source>
</evidence>
<dbReference type="InterPro" id="IPR020568">
    <property type="entry name" value="Ribosomal_Su5_D2-typ_SF"/>
</dbReference>
<comment type="catalytic activity">
    <reaction evidence="11 12">
        <text>L-homoserine + ATP = O-phospho-L-homoserine + ADP + H(+)</text>
        <dbReference type="Rhea" id="RHEA:13985"/>
        <dbReference type="ChEBI" id="CHEBI:15378"/>
        <dbReference type="ChEBI" id="CHEBI:30616"/>
        <dbReference type="ChEBI" id="CHEBI:57476"/>
        <dbReference type="ChEBI" id="CHEBI:57590"/>
        <dbReference type="ChEBI" id="CHEBI:456216"/>
        <dbReference type="EC" id="2.7.1.39"/>
    </reaction>
</comment>
<dbReference type="Pfam" id="PF00288">
    <property type="entry name" value="GHMP_kinases_N"/>
    <property type="match status" value="1"/>
</dbReference>
<dbReference type="RefSeq" id="WP_186637664.1">
    <property type="nucleotide sequence ID" value="NZ_JACOAF010000026.1"/>
</dbReference>
<evidence type="ECO:0000256" key="4">
    <source>
        <dbReference type="ARBA" id="ARBA00017858"/>
    </source>
</evidence>
<evidence type="ECO:0000256" key="9">
    <source>
        <dbReference type="ARBA" id="ARBA00022777"/>
    </source>
</evidence>
<dbReference type="InterPro" id="IPR006203">
    <property type="entry name" value="GHMP_knse_ATP-bd_CS"/>
</dbReference>
<dbReference type="PRINTS" id="PR00958">
    <property type="entry name" value="HOMSERKINASE"/>
</dbReference>
<sequence>MENNDFVKAYAPATVANVCCGFDVLGFALDQPGDEVWARKTEQPGITISAIHGIDGLSVNPAENVIGVVAQKMLEALQVTHGLELQLHKGMPVGSGLGSSAASSAAAAFAVNELLGSPFTVQELVVYAMEGERKASGSAHADNVAPSLLGGFVLVRDYEPLDVVPLGVPLELYCTILYPQIELKTSLSRSILKQEIPLKKGIRQWGNLAGLMAGLLKKDYNLISRSLHDEIFEPERSVLIPLFKQVKEAALQAGALGAGISGSGPSIFALSASQEQAYAVRQAMEAVYAGSGIDTKTYVAQVPEQGVRLVAPSTIQPALPL</sequence>
<evidence type="ECO:0000256" key="8">
    <source>
        <dbReference type="ARBA" id="ARBA00022741"/>
    </source>
</evidence>
<dbReference type="EMBL" id="JACOAF010000026">
    <property type="protein sequence ID" value="MBC3540284.1"/>
    <property type="molecule type" value="Genomic_DNA"/>
</dbReference>
<comment type="function">
    <text evidence="12">Catalyzes the ATP-dependent phosphorylation of L-homoserine to L-homoserine phosphate.</text>
</comment>
<keyword evidence="12" id="KW-0963">Cytoplasm</keyword>
<dbReference type="Pfam" id="PF08544">
    <property type="entry name" value="GHMP_kinases_C"/>
    <property type="match status" value="1"/>
</dbReference>